<protein>
    <submittedName>
        <fullName evidence="3">FldA protein</fullName>
    </submittedName>
</protein>
<name>A0A812INB1_SYMPI</name>
<gene>
    <name evidence="3" type="primary">fldA</name>
    <name evidence="3" type="ORF">SPIL2461_LOCUS4</name>
</gene>
<dbReference type="PANTHER" id="PTHR48207:SF4">
    <property type="entry name" value="BLL6097 PROTEIN"/>
    <property type="match status" value="1"/>
</dbReference>
<comment type="similarity">
    <text evidence="1">Belongs to the CoA-transferase III family.</text>
</comment>
<dbReference type="PANTHER" id="PTHR48207">
    <property type="entry name" value="SUCCINATE--HYDROXYMETHYLGLUTARATE COA-TRANSFERASE"/>
    <property type="match status" value="1"/>
</dbReference>
<proteinExistence type="inferred from homology"/>
<evidence type="ECO:0000256" key="1">
    <source>
        <dbReference type="ARBA" id="ARBA00008383"/>
    </source>
</evidence>
<evidence type="ECO:0000313" key="3">
    <source>
        <dbReference type="EMBL" id="CAE7148563.1"/>
    </source>
</evidence>
<dbReference type="Gene3D" id="3.40.50.10540">
    <property type="entry name" value="Crotonobetainyl-coa:carnitine coa-transferase, domain 1"/>
    <property type="match status" value="1"/>
</dbReference>
<comment type="caution">
    <text evidence="3">The sequence shown here is derived from an EMBL/GenBank/DDBJ whole genome shotgun (WGS) entry which is preliminary data.</text>
</comment>
<dbReference type="InterPro" id="IPR023606">
    <property type="entry name" value="CoA-Trfase_III_dom_1_sf"/>
</dbReference>
<organism evidence="3 4">
    <name type="scientific">Symbiodinium pilosum</name>
    <name type="common">Dinoflagellate</name>
    <dbReference type="NCBI Taxonomy" id="2952"/>
    <lineage>
        <taxon>Eukaryota</taxon>
        <taxon>Sar</taxon>
        <taxon>Alveolata</taxon>
        <taxon>Dinophyceae</taxon>
        <taxon>Suessiales</taxon>
        <taxon>Symbiodiniaceae</taxon>
        <taxon>Symbiodinium</taxon>
    </lineage>
</organism>
<dbReference type="Pfam" id="PF02515">
    <property type="entry name" value="CoA_transf_3"/>
    <property type="match status" value="1"/>
</dbReference>
<dbReference type="GO" id="GO:0008410">
    <property type="term" value="F:CoA-transferase activity"/>
    <property type="evidence" value="ECO:0007669"/>
    <property type="project" value="TreeGrafter"/>
</dbReference>
<dbReference type="EMBL" id="CAJNIZ010000001">
    <property type="protein sequence ID" value="CAE7148563.1"/>
    <property type="molecule type" value="Genomic_DNA"/>
</dbReference>
<dbReference type="InterPro" id="IPR050483">
    <property type="entry name" value="CoA-transferase_III_domain"/>
</dbReference>
<dbReference type="Proteomes" id="UP000649617">
    <property type="component" value="Unassembled WGS sequence"/>
</dbReference>
<dbReference type="SUPFAM" id="SSF89796">
    <property type="entry name" value="CoA-transferase family III (CaiB/BaiF)"/>
    <property type="match status" value="1"/>
</dbReference>
<dbReference type="AlphaFoldDB" id="A0A812INB1"/>
<dbReference type="OrthoDB" id="421515at2759"/>
<dbReference type="InterPro" id="IPR003673">
    <property type="entry name" value="CoA-Trfase_fam_III"/>
</dbReference>
<dbReference type="InterPro" id="IPR044855">
    <property type="entry name" value="CoA-Trfase_III_dom3_sf"/>
</dbReference>
<keyword evidence="2" id="KW-0808">Transferase</keyword>
<keyword evidence="4" id="KW-1185">Reference proteome</keyword>
<dbReference type="Gene3D" id="3.30.1540.10">
    <property type="entry name" value="formyl-coa transferase, domain 3"/>
    <property type="match status" value="1"/>
</dbReference>
<sequence length="411" mass="43742">MFGQFVAVPVAAQLLADGGAEVIKVETPTGDPIRGILPLAPGESRYFITRNNGKHALPLALSDPAARPVIDALTASADVVLMNLRPGLAEKLGLDSDQLLKKHPKLIVGSVTGFGLHGPEANDAGMDLVVQARTGLMAANGRITDGRPAAGDPVSADYMCAMTLAFGVSAALLRRERTGKGGIIDTSLMQAGLALTASQLVRSEDHDAAKQQQLLNKLKEARLQHASYAEQLEITRPTQRAHMFMVYYRTFVTANGHIAVACGSPGLRVKFAAVLGIEDAALANGFQGDLDAHYQGLTAEVEQLISAQSSEYWENALRTAGVPVSTVRLPLELYDDKQINANHFLHRFNHPSAGNMTVVAPPLSLDGDGFKPGEPTQPFGSQTRELLQDLGFSADQVDSFIKAGITHNGLV</sequence>
<evidence type="ECO:0000313" key="4">
    <source>
        <dbReference type="Proteomes" id="UP000649617"/>
    </source>
</evidence>
<evidence type="ECO:0000256" key="2">
    <source>
        <dbReference type="ARBA" id="ARBA00022679"/>
    </source>
</evidence>
<reference evidence="3" key="1">
    <citation type="submission" date="2021-02" db="EMBL/GenBank/DDBJ databases">
        <authorList>
            <person name="Dougan E. K."/>
            <person name="Rhodes N."/>
            <person name="Thang M."/>
            <person name="Chan C."/>
        </authorList>
    </citation>
    <scope>NUCLEOTIDE SEQUENCE</scope>
</reference>
<accession>A0A812INB1</accession>